<reference evidence="1" key="1">
    <citation type="submission" date="2021-01" db="EMBL/GenBank/DDBJ databases">
        <title>Marivirga aurantiaca sp. nov., isolated from intertidal surface sediments.</title>
        <authorList>
            <person name="Zhang M."/>
        </authorList>
    </citation>
    <scope>NUCLEOTIDE SEQUENCE</scope>
    <source>
        <strain evidence="1">S37H4</strain>
    </source>
</reference>
<keyword evidence="2" id="KW-1185">Reference proteome</keyword>
<protein>
    <submittedName>
        <fullName evidence="1">Uncharacterized protein</fullName>
    </submittedName>
</protein>
<gene>
    <name evidence="1" type="ORF">JKA74_13630</name>
</gene>
<proteinExistence type="predicted"/>
<evidence type="ECO:0000313" key="1">
    <source>
        <dbReference type="EMBL" id="MBK6266079.1"/>
    </source>
</evidence>
<dbReference type="RefSeq" id="WP_201431759.1">
    <property type="nucleotide sequence ID" value="NZ_JAEQBW010000006.1"/>
</dbReference>
<sequence length="169" mass="20107">MVLEKYLPEYQFNEVHKIVVEGSTEDCYKASMNLDLSKSGIIAFLFRLRGLPFSNTHLAALTKDMRFTLLEEIQYTEFLYAFWFKSQPEWITDKEEFMRGSSCYNAKVGWSFNFVEKGNGKTEIITETRVFCLNRKTKLLFSIYWFFIRPFSGLIRIQMLRLIKKELEK</sequence>
<dbReference type="EMBL" id="JAEQBW010000006">
    <property type="protein sequence ID" value="MBK6266079.1"/>
    <property type="molecule type" value="Genomic_DNA"/>
</dbReference>
<name>A0A935C9N2_9BACT</name>
<comment type="caution">
    <text evidence="1">The sequence shown here is derived from an EMBL/GenBank/DDBJ whole genome shotgun (WGS) entry which is preliminary data.</text>
</comment>
<organism evidence="1 2">
    <name type="scientific">Marivirga aurantiaca</name>
    <dbReference type="NCBI Taxonomy" id="2802615"/>
    <lineage>
        <taxon>Bacteria</taxon>
        <taxon>Pseudomonadati</taxon>
        <taxon>Bacteroidota</taxon>
        <taxon>Cytophagia</taxon>
        <taxon>Cytophagales</taxon>
        <taxon>Marivirgaceae</taxon>
        <taxon>Marivirga</taxon>
    </lineage>
</organism>
<accession>A0A935C9N2</accession>
<dbReference type="Proteomes" id="UP000611723">
    <property type="component" value="Unassembled WGS sequence"/>
</dbReference>
<evidence type="ECO:0000313" key="2">
    <source>
        <dbReference type="Proteomes" id="UP000611723"/>
    </source>
</evidence>
<dbReference type="AlphaFoldDB" id="A0A935C9N2"/>